<comment type="caution">
    <text evidence="2">The sequence shown here is derived from an EMBL/GenBank/DDBJ whole genome shotgun (WGS) entry which is preliminary data.</text>
</comment>
<evidence type="ECO:0000256" key="1">
    <source>
        <dbReference type="SAM" id="MobiDB-lite"/>
    </source>
</evidence>
<reference evidence="2" key="1">
    <citation type="journal article" date="2022" name="bioRxiv">
        <title>Sequencing and chromosome-scale assembly of the giantPleurodeles waltlgenome.</title>
        <authorList>
            <person name="Brown T."/>
            <person name="Elewa A."/>
            <person name="Iarovenko S."/>
            <person name="Subramanian E."/>
            <person name="Araus A.J."/>
            <person name="Petzold A."/>
            <person name="Susuki M."/>
            <person name="Suzuki K.-i.T."/>
            <person name="Hayashi T."/>
            <person name="Toyoda A."/>
            <person name="Oliveira C."/>
            <person name="Osipova E."/>
            <person name="Leigh N.D."/>
            <person name="Simon A."/>
            <person name="Yun M.H."/>
        </authorList>
    </citation>
    <scope>NUCLEOTIDE SEQUENCE</scope>
    <source>
        <strain evidence="2">20211129_DDA</strain>
        <tissue evidence="2">Liver</tissue>
    </source>
</reference>
<organism evidence="2 3">
    <name type="scientific">Pleurodeles waltl</name>
    <name type="common">Iberian ribbed newt</name>
    <dbReference type="NCBI Taxonomy" id="8319"/>
    <lineage>
        <taxon>Eukaryota</taxon>
        <taxon>Metazoa</taxon>
        <taxon>Chordata</taxon>
        <taxon>Craniata</taxon>
        <taxon>Vertebrata</taxon>
        <taxon>Euteleostomi</taxon>
        <taxon>Amphibia</taxon>
        <taxon>Batrachia</taxon>
        <taxon>Caudata</taxon>
        <taxon>Salamandroidea</taxon>
        <taxon>Salamandridae</taxon>
        <taxon>Pleurodelinae</taxon>
        <taxon>Pleurodeles</taxon>
    </lineage>
</organism>
<dbReference type="EMBL" id="JANPWB010000010">
    <property type="protein sequence ID" value="KAJ1134897.1"/>
    <property type="molecule type" value="Genomic_DNA"/>
</dbReference>
<sequence length="156" mass="17378">MELLIRLKAPTSWLISTAVSEWSLLLAYMELLIRLKAPTSWLISTAVSEWSLLLAYMELLIRLKAPTSWLISTAVSEWSLLLAYMDCLSLLGLLCRPHPDGTMMRAGVKPPPTAAHAAFVTLTVPLETPPIYSRAGRPHPSSRCELHPQSHRPQPL</sequence>
<proteinExistence type="predicted"/>
<dbReference type="AlphaFoldDB" id="A0AAV7Q6T7"/>
<accession>A0AAV7Q6T7</accession>
<protein>
    <submittedName>
        <fullName evidence="2">Uncharacterized protein</fullName>
    </submittedName>
</protein>
<dbReference type="Proteomes" id="UP001066276">
    <property type="component" value="Chromosome 6"/>
</dbReference>
<name>A0AAV7Q6T7_PLEWA</name>
<feature type="region of interest" description="Disordered" evidence="1">
    <location>
        <begin position="133"/>
        <end position="156"/>
    </location>
</feature>
<keyword evidence="3" id="KW-1185">Reference proteome</keyword>
<evidence type="ECO:0000313" key="2">
    <source>
        <dbReference type="EMBL" id="KAJ1134897.1"/>
    </source>
</evidence>
<gene>
    <name evidence="2" type="ORF">NDU88_001343</name>
</gene>
<evidence type="ECO:0000313" key="3">
    <source>
        <dbReference type="Proteomes" id="UP001066276"/>
    </source>
</evidence>